<feature type="region of interest" description="Disordered" evidence="1">
    <location>
        <begin position="1"/>
        <end position="144"/>
    </location>
</feature>
<evidence type="ECO:0000256" key="1">
    <source>
        <dbReference type="SAM" id="MobiDB-lite"/>
    </source>
</evidence>
<dbReference type="Proteomes" id="UP000799770">
    <property type="component" value="Unassembled WGS sequence"/>
</dbReference>
<feature type="compositionally biased region" description="Low complexity" evidence="1">
    <location>
        <begin position="19"/>
        <end position="40"/>
    </location>
</feature>
<reference evidence="3" key="1">
    <citation type="journal article" date="2020" name="Stud. Mycol.">
        <title>101 Dothideomycetes genomes: a test case for predicting lifestyles and emergence of pathogens.</title>
        <authorList>
            <person name="Haridas S."/>
            <person name="Albert R."/>
            <person name="Binder M."/>
            <person name="Bloem J."/>
            <person name="Labutti K."/>
            <person name="Salamov A."/>
            <person name="Andreopoulos B."/>
            <person name="Baker S."/>
            <person name="Barry K."/>
            <person name="Bills G."/>
            <person name="Bluhm B."/>
            <person name="Cannon C."/>
            <person name="Castanera R."/>
            <person name="Culley D."/>
            <person name="Daum C."/>
            <person name="Ezra D."/>
            <person name="Gonzalez J."/>
            <person name="Henrissat B."/>
            <person name="Kuo A."/>
            <person name="Liang C."/>
            <person name="Lipzen A."/>
            <person name="Lutzoni F."/>
            <person name="Magnuson J."/>
            <person name="Mondo S."/>
            <person name="Nolan M."/>
            <person name="Ohm R."/>
            <person name="Pangilinan J."/>
            <person name="Park H.-J."/>
            <person name="Ramirez L."/>
            <person name="Alfaro M."/>
            <person name="Sun H."/>
            <person name="Tritt A."/>
            <person name="Yoshinaga Y."/>
            <person name="Zwiers L.-H."/>
            <person name="Turgeon B."/>
            <person name="Goodwin S."/>
            <person name="Spatafora J."/>
            <person name="Crous P."/>
            <person name="Grigoriev I."/>
        </authorList>
    </citation>
    <scope>NUCLEOTIDE SEQUENCE</scope>
    <source>
        <strain evidence="3">CBS 627.86</strain>
    </source>
</reference>
<feature type="region of interest" description="Disordered" evidence="1">
    <location>
        <begin position="240"/>
        <end position="358"/>
    </location>
</feature>
<dbReference type="EMBL" id="ML977324">
    <property type="protein sequence ID" value="KAF2114798.1"/>
    <property type="molecule type" value="Genomic_DNA"/>
</dbReference>
<protein>
    <recommendedName>
        <fullName evidence="2">CRIB domain-containing protein</fullName>
    </recommendedName>
</protein>
<feature type="compositionally biased region" description="Basic and acidic residues" evidence="1">
    <location>
        <begin position="629"/>
        <end position="638"/>
    </location>
</feature>
<feature type="compositionally biased region" description="Low complexity" evidence="1">
    <location>
        <begin position="660"/>
        <end position="669"/>
    </location>
</feature>
<feature type="compositionally biased region" description="Acidic residues" evidence="1">
    <location>
        <begin position="740"/>
        <end position="749"/>
    </location>
</feature>
<gene>
    <name evidence="3" type="ORF">BDV96DRAFT_85321</name>
</gene>
<evidence type="ECO:0000313" key="3">
    <source>
        <dbReference type="EMBL" id="KAF2114798.1"/>
    </source>
</evidence>
<feature type="compositionally biased region" description="Low complexity" evidence="1">
    <location>
        <begin position="836"/>
        <end position="848"/>
    </location>
</feature>
<feature type="compositionally biased region" description="Low complexity" evidence="1">
    <location>
        <begin position="259"/>
        <end position="272"/>
    </location>
</feature>
<feature type="compositionally biased region" description="Polar residues" evidence="1">
    <location>
        <begin position="67"/>
        <end position="89"/>
    </location>
</feature>
<feature type="region of interest" description="Disordered" evidence="1">
    <location>
        <begin position="404"/>
        <end position="490"/>
    </location>
</feature>
<dbReference type="AlphaFoldDB" id="A0A6A5Z8T2"/>
<feature type="compositionally biased region" description="Low complexity" evidence="1">
    <location>
        <begin position="680"/>
        <end position="707"/>
    </location>
</feature>
<evidence type="ECO:0000259" key="2">
    <source>
        <dbReference type="PROSITE" id="PS50108"/>
    </source>
</evidence>
<proteinExistence type="predicted"/>
<feature type="compositionally biased region" description="Polar residues" evidence="1">
    <location>
        <begin position="862"/>
        <end position="876"/>
    </location>
</feature>
<feature type="domain" description="CRIB" evidence="2">
    <location>
        <begin position="174"/>
        <end position="187"/>
    </location>
</feature>
<feature type="compositionally biased region" description="Low complexity" evidence="1">
    <location>
        <begin position="417"/>
        <end position="432"/>
    </location>
</feature>
<dbReference type="OrthoDB" id="24581at2759"/>
<organism evidence="3 4">
    <name type="scientific">Lophiotrema nucula</name>
    <dbReference type="NCBI Taxonomy" id="690887"/>
    <lineage>
        <taxon>Eukaryota</taxon>
        <taxon>Fungi</taxon>
        <taxon>Dikarya</taxon>
        <taxon>Ascomycota</taxon>
        <taxon>Pezizomycotina</taxon>
        <taxon>Dothideomycetes</taxon>
        <taxon>Pleosporomycetidae</taxon>
        <taxon>Pleosporales</taxon>
        <taxon>Lophiotremataceae</taxon>
        <taxon>Lophiotrema</taxon>
    </lineage>
</organism>
<dbReference type="PROSITE" id="PS50108">
    <property type="entry name" value="CRIB"/>
    <property type="match status" value="1"/>
</dbReference>
<feature type="region of interest" description="Disordered" evidence="1">
    <location>
        <begin position="732"/>
        <end position="876"/>
    </location>
</feature>
<dbReference type="InterPro" id="IPR000095">
    <property type="entry name" value="CRIB_dom"/>
</dbReference>
<feature type="region of interest" description="Disordered" evidence="1">
    <location>
        <begin position="593"/>
        <end position="718"/>
    </location>
</feature>
<accession>A0A6A5Z8T2</accession>
<keyword evidence="4" id="KW-1185">Reference proteome</keyword>
<feature type="compositionally biased region" description="Basic residues" evidence="1">
    <location>
        <begin position="481"/>
        <end position="490"/>
    </location>
</feature>
<evidence type="ECO:0000313" key="4">
    <source>
        <dbReference type="Proteomes" id="UP000799770"/>
    </source>
</evidence>
<feature type="compositionally biased region" description="Basic and acidic residues" evidence="1">
    <location>
        <begin position="780"/>
        <end position="790"/>
    </location>
</feature>
<feature type="compositionally biased region" description="Polar residues" evidence="1">
    <location>
        <begin position="440"/>
        <end position="479"/>
    </location>
</feature>
<name>A0A6A5Z8T2_9PLEO</name>
<sequence length="876" mass="96955">MFMFNKSNALPRSRQSSIDSLVTDPSTSTSTSDVWVSQSSETSSYGELPSPEQRDRPYAGKRASVFNLRSRSNTATSMTPSVASFSTMTGVDGSRWTPQEYRHTAEQSLIEGGKRSLFARGRRGKRSSGHISSSPTVDESEELDIGSKRASVLRKSRRGVHQSEASVHQLKHRISRPFDFQHLTHTDRHQFQAIERGSDFDLVAEFSAVRASQAPKRDLTGIKADDLHFHNFSSENLAAQEPRAASAFGFRSPPRSPEPSHQWQQSQSPSQEPIERTIRHSRSVESFSQPGVRPRSHRHTQSAIPPPRVSSRLALARIEDMPEEPSENQDFRPPSRSRSNRSSGMWDHFPPLSRTFSGERLPTIADEPSSIAHAVTTPDDSAIHPMTPPFSPALENVIEESDRFVSPRAAPHPPVRSPKSPRSPFFESFSFRGGQRSPIARTNNRNSPFTSPKSANQRGTMTRPISQMSDTLGSPTLSRRASIRKAPTARRKSNTWRVIDECWEDDVDYIYEHALEADCDFDWDRMSDDGTFEDRDRTPEQDDHISKVSQAAQSSATQSEDISGLHGRLFSGSFRPSLLVPSINSIPELEARSAVSASTADTGIRTPSDPFSGMEVGYGLAPSPLSSQEFKDPVPREEMYDDLLADYEGSDRHYPLIDASQSVSSSSRSSHVRSSKRSSYDSSLVSSVQTSGSWSSPVRRSASSSGSLPELVHSRRARRDFNVMVEQLTEQVASFRTFGEDEEENEDNDTTPPGRPSQDRTFFAADEEERNPRSQSSIEGDVRASLELARHGSTRSTRAPLHHKYASSEGATKLLAGHAPAPATPELQQPPKSRNRAASSSNAVRGNRQPYLSLFPAPPKQTPLNSPLGSLPSTPR</sequence>
<feature type="compositionally biased region" description="Low complexity" evidence="1">
    <location>
        <begin position="332"/>
        <end position="343"/>
    </location>
</feature>
<feature type="compositionally biased region" description="Polar residues" evidence="1">
    <location>
        <begin position="1"/>
        <end position="18"/>
    </location>
</feature>